<sequence>METLATFGLSIVHVKRFSNEDDIPITILSFLYYIYPQQVSVEMERNIFQQLLPNVSYSKIEEFFKLLHYFNLITTKNENRGDFISIATEAYFLLNLPNGEHFLDETLHIFQSMMPITTESWVPIIATLIENAMPYHSLVEKYVDLTFECNYLMRHTYKNFKKYLLKNLGAFKRCFGPQHEHTLNMRNWYISAINNEGKFHLALKEWKRLEKICDKKFPQNHWLNIDIKQRIALVFHELGMFQEAKSGFETLLEIEFGKDNEITKFRIKGNYALTLKELNEYDPALSLFNEVLAYWSNLGDDIEICSAKHNIAAIYFDQERFSEAKDIFQELLEISTKMFGEEDAETLETKIWMAKTCWQIYPQNKKLAEAIADVYKHVHAVQIRALGEHHPRSLETLKDLAVFLFENGVYNTISEVKEMLEVVLQGNLENFGDKHPKTLGTKFLLAQISEEEGDMVQALQGYKEVLAGFEIIYGGLHPSTISAKEGVGLVLYEMKDFEAAKIIFEEVYQTRITVLGRDDKKTLFSQYSCADCLNICGEWDKASKILEEILEFDGQIEEDEEITNLFQDTRQMLEKSRT</sequence>
<evidence type="ECO:0000313" key="3">
    <source>
        <dbReference type="EMBL" id="OXA39840.1"/>
    </source>
</evidence>
<proteinExistence type="predicted"/>
<organism evidence="3 4">
    <name type="scientific">Folsomia candida</name>
    <name type="common">Springtail</name>
    <dbReference type="NCBI Taxonomy" id="158441"/>
    <lineage>
        <taxon>Eukaryota</taxon>
        <taxon>Metazoa</taxon>
        <taxon>Ecdysozoa</taxon>
        <taxon>Arthropoda</taxon>
        <taxon>Hexapoda</taxon>
        <taxon>Collembola</taxon>
        <taxon>Entomobryomorpha</taxon>
        <taxon>Isotomoidea</taxon>
        <taxon>Isotomidae</taxon>
        <taxon>Proisotominae</taxon>
        <taxon>Folsomia</taxon>
    </lineage>
</organism>
<dbReference type="OrthoDB" id="6426572at2759"/>
<accession>A0A226D444</accession>
<evidence type="ECO:0000256" key="2">
    <source>
        <dbReference type="ARBA" id="ARBA00022803"/>
    </source>
</evidence>
<dbReference type="InterPro" id="IPR019734">
    <property type="entry name" value="TPR_rpt"/>
</dbReference>
<dbReference type="SUPFAM" id="SSF48452">
    <property type="entry name" value="TPR-like"/>
    <property type="match status" value="2"/>
</dbReference>
<dbReference type="Proteomes" id="UP000198287">
    <property type="component" value="Unassembled WGS sequence"/>
</dbReference>
<dbReference type="Pfam" id="PF13374">
    <property type="entry name" value="TPR_10"/>
    <property type="match status" value="1"/>
</dbReference>
<protein>
    <submittedName>
        <fullName evidence="3">Nephrocystin-3</fullName>
    </submittedName>
</protein>
<keyword evidence="2" id="KW-0802">TPR repeat</keyword>
<dbReference type="PANTHER" id="PTHR45641:SF19">
    <property type="entry name" value="NEPHROCYSTIN-3"/>
    <property type="match status" value="1"/>
</dbReference>
<evidence type="ECO:0000256" key="1">
    <source>
        <dbReference type="ARBA" id="ARBA00022737"/>
    </source>
</evidence>
<comment type="caution">
    <text evidence="3">The sequence shown here is derived from an EMBL/GenBank/DDBJ whole genome shotgun (WGS) entry which is preliminary data.</text>
</comment>
<keyword evidence="1" id="KW-0677">Repeat</keyword>
<dbReference type="Pfam" id="PF13424">
    <property type="entry name" value="TPR_12"/>
    <property type="match status" value="1"/>
</dbReference>
<reference evidence="3 4" key="1">
    <citation type="submission" date="2015-12" db="EMBL/GenBank/DDBJ databases">
        <title>The genome of Folsomia candida.</title>
        <authorList>
            <person name="Faddeeva A."/>
            <person name="Derks M.F."/>
            <person name="Anvar Y."/>
            <person name="Smit S."/>
            <person name="Van Straalen N."/>
            <person name="Roelofs D."/>
        </authorList>
    </citation>
    <scope>NUCLEOTIDE SEQUENCE [LARGE SCALE GENOMIC DNA]</scope>
    <source>
        <strain evidence="3 4">VU population</strain>
        <tissue evidence="3">Whole body</tissue>
    </source>
</reference>
<name>A0A226D444_FOLCA</name>
<dbReference type="Gene3D" id="1.25.40.10">
    <property type="entry name" value="Tetratricopeptide repeat domain"/>
    <property type="match status" value="3"/>
</dbReference>
<gene>
    <name evidence="3" type="ORF">Fcan01_25270</name>
</gene>
<dbReference type="EMBL" id="LNIX01000036">
    <property type="protein sequence ID" value="OXA39840.1"/>
    <property type="molecule type" value="Genomic_DNA"/>
</dbReference>
<keyword evidence="4" id="KW-1185">Reference proteome</keyword>
<dbReference type="InterPro" id="IPR011990">
    <property type="entry name" value="TPR-like_helical_dom_sf"/>
</dbReference>
<dbReference type="AlphaFoldDB" id="A0A226D444"/>
<dbReference type="SMART" id="SM00028">
    <property type="entry name" value="TPR"/>
    <property type="match status" value="5"/>
</dbReference>
<dbReference type="STRING" id="158441.A0A226D444"/>
<dbReference type="PANTHER" id="PTHR45641">
    <property type="entry name" value="TETRATRICOPEPTIDE REPEAT PROTEIN (AFU_ORTHOLOGUE AFUA_6G03870)"/>
    <property type="match status" value="1"/>
</dbReference>
<evidence type="ECO:0000313" key="4">
    <source>
        <dbReference type="Proteomes" id="UP000198287"/>
    </source>
</evidence>